<dbReference type="RefSeq" id="XP_013244133.1">
    <property type="nucleotide sequence ID" value="XM_013388679.1"/>
</dbReference>
<feature type="region of interest" description="Disordered" evidence="1">
    <location>
        <begin position="322"/>
        <end position="342"/>
    </location>
</feature>
<feature type="domain" description="PH" evidence="2">
    <location>
        <begin position="107"/>
        <end position="215"/>
    </location>
</feature>
<dbReference type="HOGENOM" id="CLU_740067_0_0_1"/>
<feature type="compositionally biased region" description="Polar residues" evidence="1">
    <location>
        <begin position="258"/>
        <end position="269"/>
    </location>
</feature>
<keyword evidence="4" id="KW-1185">Reference proteome</keyword>
<dbReference type="SMART" id="SM00233">
    <property type="entry name" value="PH"/>
    <property type="match status" value="1"/>
</dbReference>
<feature type="region of interest" description="Disordered" evidence="1">
    <location>
        <begin position="249"/>
        <end position="275"/>
    </location>
</feature>
<dbReference type="STRING" id="1037660.A0A066W3E8"/>
<dbReference type="EMBL" id="JMSN01000025">
    <property type="protein sequence ID" value="KDN48477.1"/>
    <property type="molecule type" value="Genomic_DNA"/>
</dbReference>
<proteinExistence type="predicted"/>
<reference evidence="3 4" key="1">
    <citation type="submission" date="2014-05" db="EMBL/GenBank/DDBJ databases">
        <title>Draft genome sequence of a rare smut relative, Tilletiaria anomala UBC 951.</title>
        <authorList>
            <consortium name="DOE Joint Genome Institute"/>
            <person name="Toome M."/>
            <person name="Kuo A."/>
            <person name="Henrissat B."/>
            <person name="Lipzen A."/>
            <person name="Tritt A."/>
            <person name="Yoshinaga Y."/>
            <person name="Zane M."/>
            <person name="Barry K."/>
            <person name="Grigoriev I.V."/>
            <person name="Spatafora J.W."/>
            <person name="Aimea M.C."/>
        </authorList>
    </citation>
    <scope>NUCLEOTIDE SEQUENCE [LARGE SCALE GENOMIC DNA]</scope>
    <source>
        <strain evidence="3 4">UBC 951</strain>
    </source>
</reference>
<dbReference type="PANTHER" id="PTHR38700:SF1">
    <property type="entry name" value="PH DOMAIN-CONTAINING PROTEIN"/>
    <property type="match status" value="1"/>
</dbReference>
<organism evidence="3 4">
    <name type="scientific">Tilletiaria anomala (strain ATCC 24038 / CBS 436.72 / UBC 951)</name>
    <dbReference type="NCBI Taxonomy" id="1037660"/>
    <lineage>
        <taxon>Eukaryota</taxon>
        <taxon>Fungi</taxon>
        <taxon>Dikarya</taxon>
        <taxon>Basidiomycota</taxon>
        <taxon>Ustilaginomycotina</taxon>
        <taxon>Exobasidiomycetes</taxon>
        <taxon>Georgefischeriales</taxon>
        <taxon>Tilletiariaceae</taxon>
        <taxon>Tilletiaria</taxon>
    </lineage>
</organism>
<dbReference type="Gene3D" id="2.30.29.30">
    <property type="entry name" value="Pleckstrin-homology domain (PH domain)/Phosphotyrosine-binding domain (PTB)"/>
    <property type="match status" value="1"/>
</dbReference>
<dbReference type="GeneID" id="25262387"/>
<name>A0A066W3E8_TILAU</name>
<protein>
    <recommendedName>
        <fullName evidence="2">PH domain-containing protein</fullName>
    </recommendedName>
</protein>
<comment type="caution">
    <text evidence="3">The sequence shown here is derived from an EMBL/GenBank/DDBJ whole genome shotgun (WGS) entry which is preliminary data.</text>
</comment>
<evidence type="ECO:0000256" key="1">
    <source>
        <dbReference type="SAM" id="MobiDB-lite"/>
    </source>
</evidence>
<dbReference type="SUPFAM" id="SSF50729">
    <property type="entry name" value="PH domain-like"/>
    <property type="match status" value="1"/>
</dbReference>
<evidence type="ECO:0000313" key="3">
    <source>
        <dbReference type="EMBL" id="KDN48477.1"/>
    </source>
</evidence>
<dbReference type="InterPro" id="IPR011993">
    <property type="entry name" value="PH-like_dom_sf"/>
</dbReference>
<accession>A0A066W3E8</accession>
<dbReference type="InParanoid" id="A0A066W3E8"/>
<dbReference type="InterPro" id="IPR029071">
    <property type="entry name" value="Ubiquitin-like_domsf"/>
</dbReference>
<sequence length="374" mass="41964">MTSLIQHKVYLITKQRYVNVNVRSDARARDLVLEAMNNGSVANDDSTLGGWVIFDVSAEFGIERPIREYELVSEVAEHRASQSHDYFLLRRTELAPYVSLRSVPDRSPALAGYVYVQDRKKKWSKRWLELRDHSLFHAKSDSGKDEEHICTLSNFDVYLVTNPRFKGPKAHSFAIRSQDKITMFEKPDQDYLHFFCLSDPAAHRDWVKNILNARTYILRQERATLFRVLTAATVAQTFIGADSAHPGVRRSGSLKHAVTTTTPRPDQTLSSAAVSVSSEGVAEPISALHASSKPLLLNADLLSGPFEKGSLLAEVATRGLMSNSTTRRPAEGDFSMHERTRQRLEESARKAERQQALAAAIAEGRPLLHLSPRQ</sequence>
<dbReference type="PROSITE" id="PS50003">
    <property type="entry name" value="PH_DOMAIN"/>
    <property type="match status" value="1"/>
</dbReference>
<dbReference type="OrthoDB" id="43122at2759"/>
<dbReference type="AlphaFoldDB" id="A0A066W3E8"/>
<dbReference type="Proteomes" id="UP000027361">
    <property type="component" value="Unassembled WGS sequence"/>
</dbReference>
<gene>
    <name evidence="3" type="ORF">K437DRAFT_222675</name>
</gene>
<dbReference type="PANTHER" id="PTHR38700">
    <property type="entry name" value="YALI0E22418P"/>
    <property type="match status" value="1"/>
</dbReference>
<dbReference type="Pfam" id="PF00169">
    <property type="entry name" value="PH"/>
    <property type="match status" value="1"/>
</dbReference>
<feature type="compositionally biased region" description="Basic and acidic residues" evidence="1">
    <location>
        <begin position="328"/>
        <end position="342"/>
    </location>
</feature>
<dbReference type="InterPro" id="IPR001849">
    <property type="entry name" value="PH_domain"/>
</dbReference>
<evidence type="ECO:0000313" key="4">
    <source>
        <dbReference type="Proteomes" id="UP000027361"/>
    </source>
</evidence>
<evidence type="ECO:0000259" key="2">
    <source>
        <dbReference type="PROSITE" id="PS50003"/>
    </source>
</evidence>
<dbReference type="SUPFAM" id="SSF54236">
    <property type="entry name" value="Ubiquitin-like"/>
    <property type="match status" value="1"/>
</dbReference>